<dbReference type="EMBL" id="JARK01001456">
    <property type="protein sequence ID" value="EYB99726.1"/>
    <property type="molecule type" value="Genomic_DNA"/>
</dbReference>
<gene>
    <name evidence="1" type="primary">Acey_s0120.g908</name>
    <name evidence="1" type="ORF">Y032_0120g908</name>
</gene>
<reference evidence="2" key="1">
    <citation type="journal article" date="2015" name="Nat. Genet.">
        <title>The genome and transcriptome of the zoonotic hookworm Ancylostoma ceylanicum identify infection-specific gene families.</title>
        <authorList>
            <person name="Schwarz E.M."/>
            <person name="Hu Y."/>
            <person name="Antoshechkin I."/>
            <person name="Miller M.M."/>
            <person name="Sternberg P.W."/>
            <person name="Aroian R.V."/>
        </authorList>
    </citation>
    <scope>NUCLEOTIDE SEQUENCE</scope>
    <source>
        <strain evidence="2">HY135</strain>
    </source>
</reference>
<dbReference type="AlphaFoldDB" id="A0A016TAP5"/>
<comment type="caution">
    <text evidence="1">The sequence shown here is derived from an EMBL/GenBank/DDBJ whole genome shotgun (WGS) entry which is preliminary data.</text>
</comment>
<organism evidence="1 2">
    <name type="scientific">Ancylostoma ceylanicum</name>
    <dbReference type="NCBI Taxonomy" id="53326"/>
    <lineage>
        <taxon>Eukaryota</taxon>
        <taxon>Metazoa</taxon>
        <taxon>Ecdysozoa</taxon>
        <taxon>Nematoda</taxon>
        <taxon>Chromadorea</taxon>
        <taxon>Rhabditida</taxon>
        <taxon>Rhabditina</taxon>
        <taxon>Rhabditomorpha</taxon>
        <taxon>Strongyloidea</taxon>
        <taxon>Ancylostomatidae</taxon>
        <taxon>Ancylostomatinae</taxon>
        <taxon>Ancylostoma</taxon>
    </lineage>
</organism>
<accession>A0A016TAP5</accession>
<proteinExistence type="predicted"/>
<keyword evidence="2" id="KW-1185">Reference proteome</keyword>
<sequence length="128" mass="14760">MQLFFITTYIQSLKAASVEFLALEVSPNVGVFGDGKPIGRDETAWKKRGMQEIKALFSLCRRRERVLRRAVRARPSTKPCEWYASLRQNTHRYSVNWLVGPLKARRGRNNSSCFSACQSSFLVFFPHM</sequence>
<evidence type="ECO:0000313" key="2">
    <source>
        <dbReference type="Proteomes" id="UP000024635"/>
    </source>
</evidence>
<name>A0A016TAP5_9BILA</name>
<dbReference type="Proteomes" id="UP000024635">
    <property type="component" value="Unassembled WGS sequence"/>
</dbReference>
<evidence type="ECO:0000313" key="1">
    <source>
        <dbReference type="EMBL" id="EYB99726.1"/>
    </source>
</evidence>
<protein>
    <submittedName>
        <fullName evidence="1">Uncharacterized protein</fullName>
    </submittedName>
</protein>